<name>A0A3B1D4K2_9ZZZZ</name>
<organism evidence="1">
    <name type="scientific">hydrothermal vent metagenome</name>
    <dbReference type="NCBI Taxonomy" id="652676"/>
    <lineage>
        <taxon>unclassified sequences</taxon>
        <taxon>metagenomes</taxon>
        <taxon>ecological metagenomes</taxon>
    </lineage>
</organism>
<accession>A0A3B1D4K2</accession>
<reference evidence="1" key="1">
    <citation type="submission" date="2018-06" db="EMBL/GenBank/DDBJ databases">
        <authorList>
            <person name="Zhirakovskaya E."/>
        </authorList>
    </citation>
    <scope>NUCLEOTIDE SEQUENCE</scope>
</reference>
<sequence length="434" mass="48205">MQNRSLSVCCILICTLGLLTLLIASSPAYAGEAEALLNLLLKRGLITEQEYEELTAGRAEGMKEQEAAADASAGTEMSGRVVIEGAVEAEYRWMKHREVTARDSDSTSDLYLRTIELGMGVRLTDWIIASAVFNSEWIGDDVNAGDEMLTVDEAVITLRKEEVPFYIVAGKRTQPFGLFESHLITDPMTQDGYETKRAGITAGYAGPAGSDLSLTVYKGEEQMNHLFESGLFDTEAVSRTDASDDVGSFIVSLSAEPVEEVLTLFAGYLSEPGAERRNETLNLGFNLVLPFLENLRMDGEYMKAVKRERYTGADREFKEGVLSLSAAYEFVLRKREVIGGGLFEERRAHIISEPLEVSLRYEYFDDDGFADSLNAWSVKDRYSAGARYSFYNDEASGLNAFLSVEYRHTGLRVDSPEDMEEGNDEIYARMGVNF</sequence>
<evidence type="ECO:0000313" key="1">
    <source>
        <dbReference type="EMBL" id="VAX29930.1"/>
    </source>
</evidence>
<dbReference type="NCBIfam" id="NF033652">
    <property type="entry name" value="LbtU_sider_porin"/>
    <property type="match status" value="1"/>
</dbReference>
<dbReference type="SUPFAM" id="SSF56935">
    <property type="entry name" value="Porins"/>
    <property type="match status" value="1"/>
</dbReference>
<evidence type="ECO:0008006" key="2">
    <source>
        <dbReference type="Google" id="ProtNLM"/>
    </source>
</evidence>
<gene>
    <name evidence="1" type="ORF">MNBD_NITROSPIRAE02-880</name>
</gene>
<protein>
    <recommendedName>
        <fullName evidence="2">LbtU family siderophore porin</fullName>
    </recommendedName>
</protein>
<proteinExistence type="predicted"/>
<dbReference type="AlphaFoldDB" id="A0A3B1D4K2"/>
<dbReference type="EMBL" id="UOGH01000139">
    <property type="protein sequence ID" value="VAX29930.1"/>
    <property type="molecule type" value="Genomic_DNA"/>
</dbReference>